<reference evidence="1" key="1">
    <citation type="journal article" date="2019" name="bioRxiv">
        <title>The Genome of the Zebra Mussel, Dreissena polymorpha: A Resource for Invasive Species Research.</title>
        <authorList>
            <person name="McCartney M.A."/>
            <person name="Auch B."/>
            <person name="Kono T."/>
            <person name="Mallez S."/>
            <person name="Zhang Y."/>
            <person name="Obille A."/>
            <person name="Becker A."/>
            <person name="Abrahante J.E."/>
            <person name="Garbe J."/>
            <person name="Badalamenti J.P."/>
            <person name="Herman A."/>
            <person name="Mangelson H."/>
            <person name="Liachko I."/>
            <person name="Sullivan S."/>
            <person name="Sone E.D."/>
            <person name="Koren S."/>
            <person name="Silverstein K.A.T."/>
            <person name="Beckman K.B."/>
            <person name="Gohl D.M."/>
        </authorList>
    </citation>
    <scope>NUCLEOTIDE SEQUENCE</scope>
    <source>
        <strain evidence="1">Duluth1</strain>
        <tissue evidence="1">Whole animal</tissue>
    </source>
</reference>
<reference evidence="1" key="2">
    <citation type="submission" date="2020-11" db="EMBL/GenBank/DDBJ databases">
        <authorList>
            <person name="McCartney M.A."/>
            <person name="Auch B."/>
            <person name="Kono T."/>
            <person name="Mallez S."/>
            <person name="Becker A."/>
            <person name="Gohl D.M."/>
            <person name="Silverstein K.A.T."/>
            <person name="Koren S."/>
            <person name="Bechman K.B."/>
            <person name="Herman A."/>
            <person name="Abrahante J.E."/>
            <person name="Garbe J."/>
        </authorList>
    </citation>
    <scope>NUCLEOTIDE SEQUENCE</scope>
    <source>
        <strain evidence="1">Duluth1</strain>
        <tissue evidence="1">Whole animal</tissue>
    </source>
</reference>
<evidence type="ECO:0000313" key="2">
    <source>
        <dbReference type="Proteomes" id="UP000828390"/>
    </source>
</evidence>
<accession>A0A9D4CX52</accession>
<keyword evidence="2" id="KW-1185">Reference proteome</keyword>
<sequence>MYDTVNGTSRAVTDENIKEPRGAFVGPGDTVLVCSKNKNSIVHLTVDGYIIGTYPVDMERPHTLCISKKASTLAVSNSLSGKKKLQLYEISRT</sequence>
<dbReference type="EMBL" id="JAIWYP010000011">
    <property type="protein sequence ID" value="KAH3733503.1"/>
    <property type="molecule type" value="Genomic_DNA"/>
</dbReference>
<comment type="caution">
    <text evidence="1">The sequence shown here is derived from an EMBL/GenBank/DDBJ whole genome shotgun (WGS) entry which is preliminary data.</text>
</comment>
<dbReference type="SUPFAM" id="SSF63829">
    <property type="entry name" value="Calcium-dependent phosphotriesterase"/>
    <property type="match status" value="1"/>
</dbReference>
<proteinExistence type="predicted"/>
<protein>
    <submittedName>
        <fullName evidence="1">Uncharacterized protein</fullName>
    </submittedName>
</protein>
<name>A0A9D4CX52_DREPO</name>
<evidence type="ECO:0000313" key="1">
    <source>
        <dbReference type="EMBL" id="KAH3733503.1"/>
    </source>
</evidence>
<organism evidence="1 2">
    <name type="scientific">Dreissena polymorpha</name>
    <name type="common">Zebra mussel</name>
    <name type="synonym">Mytilus polymorpha</name>
    <dbReference type="NCBI Taxonomy" id="45954"/>
    <lineage>
        <taxon>Eukaryota</taxon>
        <taxon>Metazoa</taxon>
        <taxon>Spiralia</taxon>
        <taxon>Lophotrochozoa</taxon>
        <taxon>Mollusca</taxon>
        <taxon>Bivalvia</taxon>
        <taxon>Autobranchia</taxon>
        <taxon>Heteroconchia</taxon>
        <taxon>Euheterodonta</taxon>
        <taxon>Imparidentia</taxon>
        <taxon>Neoheterodontei</taxon>
        <taxon>Myida</taxon>
        <taxon>Dreissenoidea</taxon>
        <taxon>Dreissenidae</taxon>
        <taxon>Dreissena</taxon>
    </lineage>
</organism>
<gene>
    <name evidence="1" type="ORF">DPMN_039932</name>
</gene>
<dbReference type="AlphaFoldDB" id="A0A9D4CX52"/>
<dbReference type="Proteomes" id="UP000828390">
    <property type="component" value="Unassembled WGS sequence"/>
</dbReference>